<dbReference type="KEGG" id="dzi:111280676"/>
<evidence type="ECO:0000256" key="5">
    <source>
        <dbReference type="ARBA" id="ARBA00023242"/>
    </source>
</evidence>
<dbReference type="Proteomes" id="UP000515121">
    <property type="component" value="Unplaced"/>
</dbReference>
<dbReference type="GeneID" id="111280676"/>
<keyword evidence="2" id="KW-0677">Repeat</keyword>
<sequence>MEAPGLEHGIFALSFLLVKFTRNFAYTCDIFRQRRNYIRSGRVEDEIEILQNKPRNIDEGTVFGGKRTKTARSQGKKIQITIEQDKSSWIKALSLEPDKNKQCNLAICLMHMNRISEAKSLLQDVKASSGTQQMDESYSKSYGRALEMLIQVESQPMDRSLKEATVFLSRNEDNISGYMETRRLPYAHWEGKMLVSVFQKAEGELEIIDRTRSRFCMEEMYVSSAASRKHSEALFTQPRRDPMRGGR</sequence>
<protein>
    <submittedName>
        <fullName evidence="7">Protein POLLENLESS 3-like</fullName>
    </submittedName>
</protein>
<dbReference type="PANTHER" id="PTHR36326">
    <property type="entry name" value="PROTEIN POLLENLESS 3-LIKE 2"/>
    <property type="match status" value="1"/>
</dbReference>
<keyword evidence="5" id="KW-0539">Nucleus</keyword>
<keyword evidence="3" id="KW-0802">TPR repeat</keyword>
<organism evidence="6 7">
    <name type="scientific">Durio zibethinus</name>
    <name type="common">Durian</name>
    <dbReference type="NCBI Taxonomy" id="66656"/>
    <lineage>
        <taxon>Eukaryota</taxon>
        <taxon>Viridiplantae</taxon>
        <taxon>Streptophyta</taxon>
        <taxon>Embryophyta</taxon>
        <taxon>Tracheophyta</taxon>
        <taxon>Spermatophyta</taxon>
        <taxon>Magnoliopsida</taxon>
        <taxon>eudicotyledons</taxon>
        <taxon>Gunneridae</taxon>
        <taxon>Pentapetalae</taxon>
        <taxon>rosids</taxon>
        <taxon>malvids</taxon>
        <taxon>Malvales</taxon>
        <taxon>Malvaceae</taxon>
        <taxon>Helicteroideae</taxon>
        <taxon>Durio</taxon>
    </lineage>
</organism>
<dbReference type="AlphaFoldDB" id="A0A6P5X6N7"/>
<comment type="subcellular location">
    <subcellularLocation>
        <location evidence="1">Nucleus</location>
    </subcellularLocation>
</comment>
<evidence type="ECO:0000313" key="7">
    <source>
        <dbReference type="RefSeq" id="XP_022723823.1"/>
    </source>
</evidence>
<dbReference type="InterPro" id="IPR044961">
    <property type="entry name" value="MS5/SDI1"/>
</dbReference>
<keyword evidence="4" id="KW-0175">Coiled coil</keyword>
<dbReference type="RefSeq" id="XP_022723823.1">
    <property type="nucleotide sequence ID" value="XM_022868088.1"/>
</dbReference>
<evidence type="ECO:0000256" key="1">
    <source>
        <dbReference type="ARBA" id="ARBA00004123"/>
    </source>
</evidence>
<reference evidence="7" key="1">
    <citation type="submission" date="2025-08" db="UniProtKB">
        <authorList>
            <consortium name="RefSeq"/>
        </authorList>
    </citation>
    <scope>IDENTIFICATION</scope>
    <source>
        <tissue evidence="7">Fruit stalk</tissue>
    </source>
</reference>
<dbReference type="PANTHER" id="PTHR36326:SF4">
    <property type="entry name" value="PROTEIN POLLENLESS 3-LIKE 1"/>
    <property type="match status" value="1"/>
</dbReference>
<evidence type="ECO:0000313" key="6">
    <source>
        <dbReference type="Proteomes" id="UP000515121"/>
    </source>
</evidence>
<evidence type="ECO:0000256" key="3">
    <source>
        <dbReference type="ARBA" id="ARBA00022803"/>
    </source>
</evidence>
<proteinExistence type="predicted"/>
<keyword evidence="6" id="KW-1185">Reference proteome</keyword>
<gene>
    <name evidence="7" type="primary">LOC111280676</name>
</gene>
<dbReference type="OrthoDB" id="1620277at2759"/>
<evidence type="ECO:0000256" key="4">
    <source>
        <dbReference type="ARBA" id="ARBA00023054"/>
    </source>
</evidence>
<name>A0A6P5X6N7_DURZI</name>
<accession>A0A6P5X6N7</accession>
<evidence type="ECO:0000256" key="2">
    <source>
        <dbReference type="ARBA" id="ARBA00022737"/>
    </source>
</evidence>
<dbReference type="GO" id="GO:0005634">
    <property type="term" value="C:nucleus"/>
    <property type="evidence" value="ECO:0007669"/>
    <property type="project" value="UniProtKB-SubCell"/>
</dbReference>